<organism evidence="1 2">
    <name type="scientific">Carya illinoinensis</name>
    <name type="common">Pecan</name>
    <dbReference type="NCBI Taxonomy" id="32201"/>
    <lineage>
        <taxon>Eukaryota</taxon>
        <taxon>Viridiplantae</taxon>
        <taxon>Streptophyta</taxon>
        <taxon>Embryophyta</taxon>
        <taxon>Tracheophyta</taxon>
        <taxon>Spermatophyta</taxon>
        <taxon>Magnoliopsida</taxon>
        <taxon>eudicotyledons</taxon>
        <taxon>Gunneridae</taxon>
        <taxon>Pentapetalae</taxon>
        <taxon>rosids</taxon>
        <taxon>fabids</taxon>
        <taxon>Fagales</taxon>
        <taxon>Juglandaceae</taxon>
        <taxon>Carya</taxon>
    </lineage>
</organism>
<evidence type="ECO:0000313" key="2">
    <source>
        <dbReference type="Proteomes" id="UP000811246"/>
    </source>
</evidence>
<dbReference type="AlphaFoldDB" id="A0A922EMM7"/>
<reference evidence="1" key="1">
    <citation type="submission" date="2021-01" db="EMBL/GenBank/DDBJ databases">
        <authorList>
            <person name="Lovell J.T."/>
            <person name="Bentley N."/>
            <person name="Bhattarai G."/>
            <person name="Jenkins J.W."/>
            <person name="Sreedasyam A."/>
            <person name="Alarcon Y."/>
            <person name="Bock C."/>
            <person name="Boston L."/>
            <person name="Carlson J."/>
            <person name="Cervantes K."/>
            <person name="Clermont K."/>
            <person name="Krom N."/>
            <person name="Kubenka K."/>
            <person name="Mamidi S."/>
            <person name="Mattison C."/>
            <person name="Monteros M."/>
            <person name="Pisani C."/>
            <person name="Plott C."/>
            <person name="Rajasekar S."/>
            <person name="Rhein H.S."/>
            <person name="Rohla C."/>
            <person name="Song M."/>
            <person name="Hilaire R.S."/>
            <person name="Shu S."/>
            <person name="Wells L."/>
            <person name="Wang X."/>
            <person name="Webber J."/>
            <person name="Heerema R.J."/>
            <person name="Klein P."/>
            <person name="Conner P."/>
            <person name="Grauke L."/>
            <person name="Grimwood J."/>
            <person name="Schmutz J."/>
            <person name="Randall J.J."/>
        </authorList>
    </citation>
    <scope>NUCLEOTIDE SEQUENCE</scope>
    <source>
        <tissue evidence="1">Leaf</tissue>
    </source>
</reference>
<gene>
    <name evidence="1" type="ORF">I3842_07G132800</name>
</gene>
<proteinExistence type="predicted"/>
<protein>
    <submittedName>
        <fullName evidence="1">Uncharacterized protein</fullName>
    </submittedName>
</protein>
<dbReference type="EMBL" id="CM031831">
    <property type="protein sequence ID" value="KAG6704417.1"/>
    <property type="molecule type" value="Genomic_DNA"/>
</dbReference>
<name>A0A922EMM7_CARIL</name>
<sequence length="123" mass="14397">MPRAFLHKFTFHISKRGVGSSSSKLEEMHMEDNDIQSNLQRKLRGHLLFFGLTMGLLAEIINSRQNESFSDMKLKLVKCLYIGLDCWDTYMRLLFQGRTYHASKILYYHNMKLSTSKTLLMIS</sequence>
<evidence type="ECO:0000313" key="1">
    <source>
        <dbReference type="EMBL" id="KAG6704417.1"/>
    </source>
</evidence>
<dbReference type="Proteomes" id="UP000811246">
    <property type="component" value="Chromosome 7"/>
</dbReference>
<comment type="caution">
    <text evidence="1">The sequence shown here is derived from an EMBL/GenBank/DDBJ whole genome shotgun (WGS) entry which is preliminary data.</text>
</comment>
<accession>A0A922EMM7</accession>